<gene>
    <name evidence="4" type="ORF">ElyMa_003104900</name>
</gene>
<feature type="region of interest" description="Disordered" evidence="2">
    <location>
        <begin position="370"/>
        <end position="594"/>
    </location>
</feature>
<dbReference type="InterPro" id="IPR036116">
    <property type="entry name" value="FN3_sf"/>
</dbReference>
<feature type="compositionally biased region" description="Polar residues" evidence="2">
    <location>
        <begin position="561"/>
        <end position="576"/>
    </location>
</feature>
<comment type="caution">
    <text evidence="4">The sequence shown here is derived from an EMBL/GenBank/DDBJ whole genome shotgun (WGS) entry which is preliminary data.</text>
</comment>
<dbReference type="InterPro" id="IPR003961">
    <property type="entry name" value="FN3_dom"/>
</dbReference>
<feature type="domain" description="Fibronectin type-III" evidence="3">
    <location>
        <begin position="137"/>
        <end position="231"/>
    </location>
</feature>
<dbReference type="SUPFAM" id="SSF49265">
    <property type="entry name" value="Fibronectin type III"/>
    <property type="match status" value="3"/>
</dbReference>
<dbReference type="CDD" id="cd00063">
    <property type="entry name" value="FN3"/>
    <property type="match status" value="3"/>
</dbReference>
<reference evidence="4 5" key="1">
    <citation type="journal article" date="2021" name="Elife">
        <title>Chloroplast acquisition without the gene transfer in kleptoplastic sea slugs, Plakobranchus ocellatus.</title>
        <authorList>
            <person name="Maeda T."/>
            <person name="Takahashi S."/>
            <person name="Yoshida T."/>
            <person name="Shimamura S."/>
            <person name="Takaki Y."/>
            <person name="Nagai Y."/>
            <person name="Toyoda A."/>
            <person name="Suzuki Y."/>
            <person name="Arimoto A."/>
            <person name="Ishii H."/>
            <person name="Satoh N."/>
            <person name="Nishiyama T."/>
            <person name="Hasebe M."/>
            <person name="Maruyama T."/>
            <person name="Minagawa J."/>
            <person name="Obokata J."/>
            <person name="Shigenobu S."/>
        </authorList>
    </citation>
    <scope>NUCLEOTIDE SEQUENCE [LARGE SCALE GENOMIC DNA]</scope>
</reference>
<keyword evidence="1" id="KW-0677">Repeat</keyword>
<dbReference type="PANTHER" id="PTHR13817">
    <property type="entry name" value="TITIN"/>
    <property type="match status" value="1"/>
</dbReference>
<accession>A0AAV4IPR3</accession>
<feature type="compositionally biased region" description="Basic and acidic residues" evidence="2">
    <location>
        <begin position="578"/>
        <end position="588"/>
    </location>
</feature>
<feature type="region of interest" description="Disordered" evidence="2">
    <location>
        <begin position="644"/>
        <end position="697"/>
    </location>
</feature>
<feature type="compositionally biased region" description="Polar residues" evidence="2">
    <location>
        <begin position="370"/>
        <end position="379"/>
    </location>
</feature>
<dbReference type="Pfam" id="PF00041">
    <property type="entry name" value="fn3"/>
    <property type="match status" value="3"/>
</dbReference>
<feature type="domain" description="Fibronectin type-III" evidence="3">
    <location>
        <begin position="36"/>
        <end position="131"/>
    </location>
</feature>
<evidence type="ECO:0000259" key="3">
    <source>
        <dbReference type="PROSITE" id="PS50853"/>
    </source>
</evidence>
<dbReference type="AlphaFoldDB" id="A0AAV4IPR3"/>
<feature type="domain" description="Fibronectin type-III" evidence="3">
    <location>
        <begin position="272"/>
        <end position="370"/>
    </location>
</feature>
<name>A0AAV4IPR3_9GAST</name>
<feature type="compositionally biased region" description="Polar residues" evidence="2">
    <location>
        <begin position="394"/>
        <end position="416"/>
    </location>
</feature>
<dbReference type="Proteomes" id="UP000762676">
    <property type="component" value="Unassembled WGS sequence"/>
</dbReference>
<feature type="compositionally biased region" description="Basic and acidic residues" evidence="2">
    <location>
        <begin position="497"/>
        <end position="512"/>
    </location>
</feature>
<evidence type="ECO:0000313" key="4">
    <source>
        <dbReference type="EMBL" id="GFS12181.1"/>
    </source>
</evidence>
<dbReference type="SMART" id="SM00060">
    <property type="entry name" value="FN3"/>
    <property type="match status" value="3"/>
</dbReference>
<dbReference type="InterPro" id="IPR050964">
    <property type="entry name" value="Striated_Muscle_Regulatory"/>
</dbReference>
<evidence type="ECO:0000256" key="2">
    <source>
        <dbReference type="SAM" id="MobiDB-lite"/>
    </source>
</evidence>
<evidence type="ECO:0000256" key="1">
    <source>
        <dbReference type="ARBA" id="ARBA00022737"/>
    </source>
</evidence>
<dbReference type="PANTHER" id="PTHR13817:SF173">
    <property type="entry name" value="FRAZZLED"/>
    <property type="match status" value="1"/>
</dbReference>
<keyword evidence="5" id="KW-1185">Reference proteome</keyword>
<evidence type="ECO:0000313" key="5">
    <source>
        <dbReference type="Proteomes" id="UP000762676"/>
    </source>
</evidence>
<feature type="compositionally biased region" description="Basic and acidic residues" evidence="2">
    <location>
        <begin position="430"/>
        <end position="485"/>
    </location>
</feature>
<feature type="compositionally biased region" description="Basic and acidic residues" evidence="2">
    <location>
        <begin position="521"/>
        <end position="546"/>
    </location>
</feature>
<dbReference type="EMBL" id="BMAT01006407">
    <property type="protein sequence ID" value="GFS12181.1"/>
    <property type="molecule type" value="Genomic_DNA"/>
</dbReference>
<proteinExistence type="predicted"/>
<dbReference type="InterPro" id="IPR013783">
    <property type="entry name" value="Ig-like_fold"/>
</dbReference>
<dbReference type="Gene3D" id="2.60.40.10">
    <property type="entry name" value="Immunoglobulins"/>
    <property type="match status" value="4"/>
</dbReference>
<dbReference type="PRINTS" id="PR00014">
    <property type="entry name" value="FNTYPEIII"/>
</dbReference>
<sequence length="697" mass="76751">MDTSMTHQLRLGAITVNGTGVMSPWIDSTYFGNPDKPGAPEKLVIKPNVTSIQMSWARPKFTGSQVTGYIVGYGRFIPEAYRVVLPGTKETYTITGLIPNSRYIISVRAFNTIGESQPSFRRVRTRKVPPVKAPLLAPSKLSIQSDSPTSLVVTWVDPAIKDKKQMLDGRTYLIRYSPMSGESYTYKEVGGLQFHLSNLNPGTLYEFSVKTVRGNSSSEWSLSVVNSTQQTTPSSAPHNVTISISQGNPTELQVKWRPPRRPNGEIEDSRAAPSDVTLFSLQGNSTTASVRVAWQPPLINSMGITSYEIQYSDSEDAGVRQTFSLKSNSKLESEVDGLEFGRTYQFKIRSGYSTGFGPFSDAVKITTPRSAFVSETSRQPQDKEPTHGLEISQPPLSTSTENSRLYSQNSNTNAMSELSPAARPTATPTSRHEEKGVKHKDKEDGPEKEQTTDRGKEHEEEKDKNRRKGEKEAIGIERKHGDRLNETVLVSESGALDDFRSTKGRESKEDGVSRSSLYHESLSHHEKGGVAKVDRLDSYSADERSKTSQGYSIERRKDSYLVQSTPESVPASQTIASREADEKQKLPEPAKMGEPLFLNSTSVLSSSTEGDKNGSFIKVKLENQTVSAEAGLFKRVNEGAEGEALSFGFGDDQGEIDEDSDVDDSEVEGEQEKQEDSSIFTSWFGGWGSSDSKDSMA</sequence>
<protein>
    <submittedName>
        <fullName evidence="4">Neogenin</fullName>
    </submittedName>
</protein>
<organism evidence="4 5">
    <name type="scientific">Elysia marginata</name>
    <dbReference type="NCBI Taxonomy" id="1093978"/>
    <lineage>
        <taxon>Eukaryota</taxon>
        <taxon>Metazoa</taxon>
        <taxon>Spiralia</taxon>
        <taxon>Lophotrochozoa</taxon>
        <taxon>Mollusca</taxon>
        <taxon>Gastropoda</taxon>
        <taxon>Heterobranchia</taxon>
        <taxon>Euthyneura</taxon>
        <taxon>Panpulmonata</taxon>
        <taxon>Sacoglossa</taxon>
        <taxon>Placobranchoidea</taxon>
        <taxon>Plakobranchidae</taxon>
        <taxon>Elysia</taxon>
    </lineage>
</organism>
<dbReference type="PROSITE" id="PS50853">
    <property type="entry name" value="FN3"/>
    <property type="match status" value="3"/>
</dbReference>
<feature type="compositionally biased region" description="Acidic residues" evidence="2">
    <location>
        <begin position="652"/>
        <end position="669"/>
    </location>
</feature>